<keyword evidence="3" id="KW-1185">Reference proteome</keyword>
<evidence type="ECO:0000313" key="3">
    <source>
        <dbReference type="Proteomes" id="UP000239899"/>
    </source>
</evidence>
<gene>
    <name evidence="2" type="ORF">C2E21_5664</name>
</gene>
<proteinExistence type="predicted"/>
<dbReference type="Proteomes" id="UP000239899">
    <property type="component" value="Unassembled WGS sequence"/>
</dbReference>
<accession>A0A2P6TP72</accession>
<organism evidence="2 3">
    <name type="scientific">Chlorella sorokiniana</name>
    <name type="common">Freshwater green alga</name>
    <dbReference type="NCBI Taxonomy" id="3076"/>
    <lineage>
        <taxon>Eukaryota</taxon>
        <taxon>Viridiplantae</taxon>
        <taxon>Chlorophyta</taxon>
        <taxon>core chlorophytes</taxon>
        <taxon>Trebouxiophyceae</taxon>
        <taxon>Chlorellales</taxon>
        <taxon>Chlorellaceae</taxon>
        <taxon>Chlorella clade</taxon>
        <taxon>Chlorella</taxon>
    </lineage>
</organism>
<keyword evidence="1" id="KW-0175">Coiled coil</keyword>
<evidence type="ECO:0000256" key="1">
    <source>
        <dbReference type="SAM" id="Coils"/>
    </source>
</evidence>
<protein>
    <submittedName>
        <fullName evidence="2">Na Pi-cotransporter II-related</fullName>
    </submittedName>
</protein>
<evidence type="ECO:0000313" key="2">
    <source>
        <dbReference type="EMBL" id="PRW51130.1"/>
    </source>
</evidence>
<reference evidence="2 3" key="1">
    <citation type="journal article" date="2018" name="Plant J.">
        <title>Genome sequences of Chlorella sorokiniana UTEX 1602 and Micractinium conductrix SAG 241.80: implications to maltose excretion by a green alga.</title>
        <authorList>
            <person name="Arriola M.B."/>
            <person name="Velmurugan N."/>
            <person name="Zhang Y."/>
            <person name="Plunkett M.H."/>
            <person name="Hondzo H."/>
            <person name="Barney B.M."/>
        </authorList>
    </citation>
    <scope>NUCLEOTIDE SEQUENCE [LARGE SCALE GENOMIC DNA]</scope>
    <source>
        <strain evidence="3">UTEX 1602</strain>
    </source>
</reference>
<comment type="caution">
    <text evidence="2">The sequence shown here is derived from an EMBL/GenBank/DDBJ whole genome shotgun (WGS) entry which is preliminary data.</text>
</comment>
<feature type="coiled-coil region" evidence="1">
    <location>
        <begin position="48"/>
        <end position="107"/>
    </location>
</feature>
<dbReference type="EMBL" id="LHPG02000010">
    <property type="protein sequence ID" value="PRW51130.1"/>
    <property type="molecule type" value="Genomic_DNA"/>
</dbReference>
<sequence length="183" mass="20852">MPSQQEREQEQSMSFDDSFPVERFKLSPEVEEMLEWFKQFEPAAEPSIEALQESCARTKAAIAQEEVANKISPEVGEAWRAELAASKVNLLAELNEQEQLAVELARTEAAIAAPAAEARKLLAKARELVHMQSQREDLQEMTAHYADMYARHLSELRTKYEEAWRETRALMSLVGPPPPRARR</sequence>
<name>A0A2P6TP72_CHLSO</name>
<dbReference type="AlphaFoldDB" id="A0A2P6TP72"/>